<evidence type="ECO:0000313" key="10">
    <source>
        <dbReference type="Proteomes" id="UP000288716"/>
    </source>
</evidence>
<dbReference type="CDD" id="cd05471">
    <property type="entry name" value="pepsin_like"/>
    <property type="match status" value="1"/>
</dbReference>
<comment type="similarity">
    <text evidence="1 7">Belongs to the peptidase A1 family.</text>
</comment>
<dbReference type="VEuPathDB" id="VectorBase:LDEU001170"/>
<dbReference type="InterPro" id="IPR021109">
    <property type="entry name" value="Peptidase_aspartic_dom_sf"/>
</dbReference>
<evidence type="ECO:0000256" key="6">
    <source>
        <dbReference type="PIRSR" id="PIRSR601461-2"/>
    </source>
</evidence>
<accession>A0A443STP5</accession>
<protein>
    <submittedName>
        <fullName evidence="9">Lysosomal aspartic protease-like protein</fullName>
    </submittedName>
</protein>
<evidence type="ECO:0000256" key="4">
    <source>
        <dbReference type="ARBA" id="ARBA00022801"/>
    </source>
</evidence>
<feature type="active site" evidence="5">
    <location>
        <position position="36"/>
    </location>
</feature>
<keyword evidence="2 7" id="KW-0645">Protease</keyword>
<evidence type="ECO:0000256" key="2">
    <source>
        <dbReference type="ARBA" id="ARBA00022670"/>
    </source>
</evidence>
<sequence>KVSRKTNSELIGIDKLQYYTEIFVGTPPKKFKVLFDTGSSLLWIPSHQCTYTCVGHHKFSCNESSTCISVENHVFNFNYGSGKVKGTLHLDTVKIGNITIPDQPLLLALSNPGFAGASFDGILGLSYVYGGTNSSANTSLFYSMVNDKLIDKAMFAVYLNKNKAYEDHGMVTFGGIDHKYYTGQFTYVRLLNSYYWAFRTNSVALVDNKNEKTVICDQNCDVMVDTGTSFIAVPESKLNLVNKLLSKVTQLKKSMWGYKTFECSLTSDLPSLTFFINDHEFVLKPEHYVVNALEYNKRVCFTGITGSGRNMFIFGDSFIRQYYTQFDAENHRLGFAKAL</sequence>
<feature type="disulfide bond" evidence="6">
    <location>
        <begin position="263"/>
        <end position="300"/>
    </location>
</feature>
<dbReference type="Gene3D" id="2.40.70.10">
    <property type="entry name" value="Acid Proteases"/>
    <property type="match status" value="2"/>
</dbReference>
<evidence type="ECO:0000259" key="8">
    <source>
        <dbReference type="PROSITE" id="PS51767"/>
    </source>
</evidence>
<evidence type="ECO:0000256" key="3">
    <source>
        <dbReference type="ARBA" id="ARBA00022750"/>
    </source>
</evidence>
<feature type="active site" evidence="5">
    <location>
        <position position="225"/>
    </location>
</feature>
<evidence type="ECO:0000313" key="9">
    <source>
        <dbReference type="EMBL" id="RWS30870.1"/>
    </source>
</evidence>
<evidence type="ECO:0000256" key="1">
    <source>
        <dbReference type="ARBA" id="ARBA00007447"/>
    </source>
</evidence>
<keyword evidence="3 7" id="KW-0064">Aspartyl protease</keyword>
<dbReference type="PRINTS" id="PR00792">
    <property type="entry name" value="PEPSIN"/>
</dbReference>
<dbReference type="FunFam" id="2.40.70.10:FF:000115">
    <property type="entry name" value="Lysosomal aspartic protease"/>
    <property type="match status" value="1"/>
</dbReference>
<name>A0A443STP5_9ACAR</name>
<dbReference type="PROSITE" id="PS00141">
    <property type="entry name" value="ASP_PROTEASE"/>
    <property type="match status" value="2"/>
</dbReference>
<comment type="caution">
    <text evidence="9">The sequence shown here is derived from an EMBL/GenBank/DDBJ whole genome shotgun (WGS) entry which is preliminary data.</text>
</comment>
<dbReference type="InterPro" id="IPR001461">
    <property type="entry name" value="Aspartic_peptidase_A1"/>
</dbReference>
<evidence type="ECO:0000256" key="5">
    <source>
        <dbReference type="PIRSR" id="PIRSR601461-1"/>
    </source>
</evidence>
<dbReference type="SUPFAM" id="SSF50630">
    <property type="entry name" value="Acid proteases"/>
    <property type="match status" value="1"/>
</dbReference>
<dbReference type="GO" id="GO:0004190">
    <property type="term" value="F:aspartic-type endopeptidase activity"/>
    <property type="evidence" value="ECO:0007669"/>
    <property type="project" value="UniProtKB-KW"/>
</dbReference>
<dbReference type="InterPro" id="IPR033121">
    <property type="entry name" value="PEPTIDASE_A1"/>
</dbReference>
<feature type="non-terminal residue" evidence="9">
    <location>
        <position position="1"/>
    </location>
</feature>
<dbReference type="InterPro" id="IPR001969">
    <property type="entry name" value="Aspartic_peptidase_AS"/>
</dbReference>
<keyword evidence="10" id="KW-1185">Reference proteome</keyword>
<dbReference type="PANTHER" id="PTHR47966">
    <property type="entry name" value="BETA-SITE APP-CLEAVING ENZYME, ISOFORM A-RELATED"/>
    <property type="match status" value="1"/>
</dbReference>
<feature type="domain" description="Peptidase A1" evidence="8">
    <location>
        <begin position="18"/>
        <end position="336"/>
    </location>
</feature>
<dbReference type="STRING" id="299467.A0A443STP5"/>
<dbReference type="OrthoDB" id="771136at2759"/>
<dbReference type="Proteomes" id="UP000288716">
    <property type="component" value="Unassembled WGS sequence"/>
</dbReference>
<reference evidence="9 10" key="1">
    <citation type="journal article" date="2018" name="Gigascience">
        <title>Genomes of trombidid mites reveal novel predicted allergens and laterally-transferred genes associated with secondary metabolism.</title>
        <authorList>
            <person name="Dong X."/>
            <person name="Chaisiri K."/>
            <person name="Xia D."/>
            <person name="Armstrong S.D."/>
            <person name="Fang Y."/>
            <person name="Donnelly M.J."/>
            <person name="Kadowaki T."/>
            <person name="McGarry J.W."/>
            <person name="Darby A.C."/>
            <person name="Makepeace B.L."/>
        </authorList>
    </citation>
    <scope>NUCLEOTIDE SEQUENCE [LARGE SCALE GENOMIC DNA]</scope>
    <source>
        <strain evidence="9">UoL-UT</strain>
    </source>
</reference>
<dbReference type="PANTHER" id="PTHR47966:SF51">
    <property type="entry name" value="BETA-SITE APP-CLEAVING ENZYME, ISOFORM A-RELATED"/>
    <property type="match status" value="1"/>
</dbReference>
<organism evidence="9 10">
    <name type="scientific">Leptotrombidium deliense</name>
    <dbReference type="NCBI Taxonomy" id="299467"/>
    <lineage>
        <taxon>Eukaryota</taxon>
        <taxon>Metazoa</taxon>
        <taxon>Ecdysozoa</taxon>
        <taxon>Arthropoda</taxon>
        <taxon>Chelicerata</taxon>
        <taxon>Arachnida</taxon>
        <taxon>Acari</taxon>
        <taxon>Acariformes</taxon>
        <taxon>Trombidiformes</taxon>
        <taxon>Prostigmata</taxon>
        <taxon>Anystina</taxon>
        <taxon>Parasitengona</taxon>
        <taxon>Trombiculoidea</taxon>
        <taxon>Trombiculidae</taxon>
        <taxon>Leptotrombidium</taxon>
    </lineage>
</organism>
<keyword evidence="4 7" id="KW-0378">Hydrolase</keyword>
<dbReference type="EMBL" id="NCKV01000349">
    <property type="protein sequence ID" value="RWS30870.1"/>
    <property type="molecule type" value="Genomic_DNA"/>
</dbReference>
<proteinExistence type="inferred from homology"/>
<feature type="disulfide bond" evidence="6">
    <location>
        <begin position="49"/>
        <end position="53"/>
    </location>
</feature>
<dbReference type="GO" id="GO:0005764">
    <property type="term" value="C:lysosome"/>
    <property type="evidence" value="ECO:0007669"/>
    <property type="project" value="TreeGrafter"/>
</dbReference>
<evidence type="ECO:0000256" key="7">
    <source>
        <dbReference type="RuleBase" id="RU000454"/>
    </source>
</evidence>
<keyword evidence="6" id="KW-1015">Disulfide bond</keyword>
<dbReference type="GO" id="GO:0006508">
    <property type="term" value="P:proteolysis"/>
    <property type="evidence" value="ECO:0007669"/>
    <property type="project" value="UniProtKB-KW"/>
</dbReference>
<gene>
    <name evidence="9" type="ORF">B4U80_09075</name>
</gene>
<dbReference type="Pfam" id="PF00026">
    <property type="entry name" value="Asp"/>
    <property type="match status" value="1"/>
</dbReference>
<dbReference type="InterPro" id="IPR034164">
    <property type="entry name" value="Pepsin-like_dom"/>
</dbReference>
<dbReference type="PROSITE" id="PS51767">
    <property type="entry name" value="PEPTIDASE_A1"/>
    <property type="match status" value="1"/>
</dbReference>
<dbReference type="AlphaFoldDB" id="A0A443STP5"/>